<accession>A0A0C3EYI8</accession>
<dbReference type="Proteomes" id="UP000054166">
    <property type="component" value="Unassembled WGS sequence"/>
</dbReference>
<keyword evidence="1" id="KW-0812">Transmembrane</keyword>
<keyword evidence="1" id="KW-0472">Membrane</keyword>
<feature type="transmembrane region" description="Helical" evidence="1">
    <location>
        <begin position="39"/>
        <end position="59"/>
    </location>
</feature>
<reference evidence="2 3" key="1">
    <citation type="submission" date="2014-04" db="EMBL/GenBank/DDBJ databases">
        <authorList>
            <consortium name="DOE Joint Genome Institute"/>
            <person name="Kuo A."/>
            <person name="Tarkka M."/>
            <person name="Buscot F."/>
            <person name="Kohler A."/>
            <person name="Nagy L.G."/>
            <person name="Floudas D."/>
            <person name="Copeland A."/>
            <person name="Barry K.W."/>
            <person name="Cichocki N."/>
            <person name="Veneault-Fourrey C."/>
            <person name="LaButti K."/>
            <person name="Lindquist E.A."/>
            <person name="Lipzen A."/>
            <person name="Lundell T."/>
            <person name="Morin E."/>
            <person name="Murat C."/>
            <person name="Sun H."/>
            <person name="Tunlid A."/>
            <person name="Henrissat B."/>
            <person name="Grigoriev I.V."/>
            <person name="Hibbett D.S."/>
            <person name="Martin F."/>
            <person name="Nordberg H.P."/>
            <person name="Cantor M.N."/>
            <person name="Hua S.X."/>
        </authorList>
    </citation>
    <scope>NUCLEOTIDE SEQUENCE [LARGE SCALE GENOMIC DNA]</scope>
    <source>
        <strain evidence="2 3">F 1598</strain>
    </source>
</reference>
<evidence type="ECO:0000256" key="1">
    <source>
        <dbReference type="SAM" id="Phobius"/>
    </source>
</evidence>
<dbReference type="InParanoid" id="A0A0C3EYI8"/>
<keyword evidence="3" id="KW-1185">Reference proteome</keyword>
<protein>
    <submittedName>
        <fullName evidence="2">Uncharacterized protein</fullName>
    </submittedName>
</protein>
<sequence length="61" mass="7088">MTAPMTTIQKWSNVADLRKIILVAIAFHPKFPQPFTPVLYVYVPLVSMPLMTLNILRFYHL</sequence>
<dbReference type="AlphaFoldDB" id="A0A0C3EYI8"/>
<organism evidence="2 3">
    <name type="scientific">Piloderma croceum (strain F 1598)</name>
    <dbReference type="NCBI Taxonomy" id="765440"/>
    <lineage>
        <taxon>Eukaryota</taxon>
        <taxon>Fungi</taxon>
        <taxon>Dikarya</taxon>
        <taxon>Basidiomycota</taxon>
        <taxon>Agaricomycotina</taxon>
        <taxon>Agaricomycetes</taxon>
        <taxon>Agaricomycetidae</taxon>
        <taxon>Atheliales</taxon>
        <taxon>Atheliaceae</taxon>
        <taxon>Piloderma</taxon>
    </lineage>
</organism>
<proteinExistence type="predicted"/>
<evidence type="ECO:0000313" key="3">
    <source>
        <dbReference type="Proteomes" id="UP000054166"/>
    </source>
</evidence>
<keyword evidence="1" id="KW-1133">Transmembrane helix</keyword>
<reference evidence="3" key="2">
    <citation type="submission" date="2015-01" db="EMBL/GenBank/DDBJ databases">
        <title>Evolutionary Origins and Diversification of the Mycorrhizal Mutualists.</title>
        <authorList>
            <consortium name="DOE Joint Genome Institute"/>
            <consortium name="Mycorrhizal Genomics Consortium"/>
            <person name="Kohler A."/>
            <person name="Kuo A."/>
            <person name="Nagy L.G."/>
            <person name="Floudas D."/>
            <person name="Copeland A."/>
            <person name="Barry K.W."/>
            <person name="Cichocki N."/>
            <person name="Veneault-Fourrey C."/>
            <person name="LaButti K."/>
            <person name="Lindquist E.A."/>
            <person name="Lipzen A."/>
            <person name="Lundell T."/>
            <person name="Morin E."/>
            <person name="Murat C."/>
            <person name="Riley R."/>
            <person name="Ohm R."/>
            <person name="Sun H."/>
            <person name="Tunlid A."/>
            <person name="Henrissat B."/>
            <person name="Grigoriev I.V."/>
            <person name="Hibbett D.S."/>
            <person name="Martin F."/>
        </authorList>
    </citation>
    <scope>NUCLEOTIDE SEQUENCE [LARGE SCALE GENOMIC DNA]</scope>
    <source>
        <strain evidence="3">F 1598</strain>
    </source>
</reference>
<dbReference type="EMBL" id="KN833024">
    <property type="protein sequence ID" value="KIM77580.1"/>
    <property type="molecule type" value="Genomic_DNA"/>
</dbReference>
<evidence type="ECO:0000313" key="2">
    <source>
        <dbReference type="EMBL" id="KIM77580.1"/>
    </source>
</evidence>
<name>A0A0C3EYI8_PILCF</name>
<dbReference type="HOGENOM" id="CLU_2923483_0_0_1"/>
<gene>
    <name evidence="2" type="ORF">PILCRDRAFT_825332</name>
</gene>